<gene>
    <name evidence="8" type="ORF">DBT_0250</name>
</gene>
<evidence type="ECO:0000256" key="1">
    <source>
        <dbReference type="ARBA" id="ARBA00004571"/>
    </source>
</evidence>
<evidence type="ECO:0000256" key="4">
    <source>
        <dbReference type="ARBA" id="ARBA00022692"/>
    </source>
</evidence>
<keyword evidence="4" id="KW-0812">Transmembrane</keyword>
<keyword evidence="7" id="KW-0998">Cell outer membrane</keyword>
<keyword evidence="6" id="KW-0472">Membrane</keyword>
<evidence type="ECO:0000313" key="8">
    <source>
        <dbReference type="EMBL" id="OCC16433.1"/>
    </source>
</evidence>
<accession>A0A1B9F972</accession>
<organism evidence="8 9">
    <name type="scientific">Dissulfuribacter thermophilus</name>
    <dbReference type="NCBI Taxonomy" id="1156395"/>
    <lineage>
        <taxon>Bacteria</taxon>
        <taxon>Pseudomonadati</taxon>
        <taxon>Thermodesulfobacteriota</taxon>
        <taxon>Dissulfuribacteria</taxon>
        <taxon>Dissulfuribacterales</taxon>
        <taxon>Dissulfuribacteraceae</taxon>
        <taxon>Dissulfuribacter</taxon>
    </lineage>
</organism>
<keyword evidence="3" id="KW-1134">Transmembrane beta strand</keyword>
<dbReference type="EMBL" id="MAGO01000001">
    <property type="protein sequence ID" value="OCC16433.1"/>
    <property type="molecule type" value="Genomic_DNA"/>
</dbReference>
<keyword evidence="9" id="KW-1185">Reference proteome</keyword>
<comment type="subcellular location">
    <subcellularLocation>
        <location evidence="1">Cell outer membrane</location>
        <topology evidence="1">Multi-pass membrane protein</topology>
    </subcellularLocation>
</comment>
<dbReference type="STRING" id="1156395.DBT_0250"/>
<reference evidence="8 9" key="1">
    <citation type="submission" date="2016-06" db="EMBL/GenBank/DDBJ databases">
        <title>Respiratory ammonification of nitrate coupled to the oxidation of elemental sulfur in deep-sea autotrophic thermophilic bacteria.</title>
        <authorList>
            <person name="Slobodkina G.B."/>
            <person name="Mardanov A.V."/>
            <person name="Ravin N.V."/>
            <person name="Frolova A.A."/>
            <person name="Viryasiv M.B."/>
            <person name="Chernyh N.A."/>
            <person name="Bonch-Osmolovskaya E.A."/>
            <person name="Slobodkin A.I."/>
        </authorList>
    </citation>
    <scope>NUCLEOTIDE SEQUENCE [LARGE SCALE GENOMIC DNA]</scope>
    <source>
        <strain evidence="8 9">S69</strain>
    </source>
</reference>
<evidence type="ECO:0000256" key="7">
    <source>
        <dbReference type="ARBA" id="ARBA00023237"/>
    </source>
</evidence>
<evidence type="ECO:0000256" key="5">
    <source>
        <dbReference type="ARBA" id="ARBA00022729"/>
    </source>
</evidence>
<dbReference type="PANTHER" id="PTHR35093:SF8">
    <property type="entry name" value="OUTER MEMBRANE PROTEIN NMB0088-RELATED"/>
    <property type="match status" value="1"/>
</dbReference>
<evidence type="ECO:0000313" key="9">
    <source>
        <dbReference type="Proteomes" id="UP000093080"/>
    </source>
</evidence>
<dbReference type="GO" id="GO:0009279">
    <property type="term" value="C:cell outer membrane"/>
    <property type="evidence" value="ECO:0007669"/>
    <property type="project" value="UniProtKB-SubCell"/>
</dbReference>
<evidence type="ECO:0000256" key="6">
    <source>
        <dbReference type="ARBA" id="ARBA00023136"/>
    </source>
</evidence>
<keyword evidence="5" id="KW-0732">Signal</keyword>
<dbReference type="Proteomes" id="UP000093080">
    <property type="component" value="Unassembled WGS sequence"/>
</dbReference>
<dbReference type="InterPro" id="IPR005017">
    <property type="entry name" value="OMPP1/FadL/TodX"/>
</dbReference>
<dbReference type="PANTHER" id="PTHR35093">
    <property type="entry name" value="OUTER MEMBRANE PROTEIN NMB0088-RELATED"/>
    <property type="match status" value="1"/>
</dbReference>
<name>A0A1B9F972_9BACT</name>
<dbReference type="GO" id="GO:0015483">
    <property type="term" value="F:long-chain fatty acid transporting porin activity"/>
    <property type="evidence" value="ECO:0007669"/>
    <property type="project" value="TreeGrafter"/>
</dbReference>
<proteinExistence type="inferred from homology"/>
<evidence type="ECO:0000256" key="2">
    <source>
        <dbReference type="ARBA" id="ARBA00008163"/>
    </source>
</evidence>
<dbReference type="Gene3D" id="2.40.160.60">
    <property type="entry name" value="Outer membrane protein transport protein (OMPP1/FadL/TodX)"/>
    <property type="match status" value="1"/>
</dbReference>
<comment type="similarity">
    <text evidence="2">Belongs to the OmpP1/FadL family.</text>
</comment>
<dbReference type="RefSeq" id="WP_161939882.1">
    <property type="nucleotide sequence ID" value="NZ_MAGO01000001.1"/>
</dbReference>
<dbReference type="SUPFAM" id="SSF56935">
    <property type="entry name" value="Porins"/>
    <property type="match status" value="1"/>
</dbReference>
<protein>
    <submittedName>
        <fullName evidence="8">Long-chain fatty acid transport protein</fullName>
    </submittedName>
</protein>
<sequence length="427" mass="47312">MFRFVTQRFLIALAVVFLFLPISSNEVNGAGFQLFNELSARGTGLGAAMTSLSDTPEMAWFNPAATASFSKTRLLAGMALVMPSTELRTPNGDDPDMKNMAYPIPYFYAATTLRDKIGLGLSINAPYGLTTEWDRDWPGRFFAVKTELRTVFFTPSISYRVNPYISLGVGAQIVKTTAELTQAIPSRTVPVAPDVSITTPEVRTELDGEDTSAGYILALQLTPHKHFRFGAVFRSEVSLDIEGKAKYSENVSLGGRELFPTSDAWLVVRLPATLSLGLSTTYFKNWLLTFDYLWTWWSSYDELAIHYEKAPGTGVPGTITKPKNWSDDYALRFGAEYTVNEALKLRGSYVYDRSPISDTFRDAILPTNDRHLFSIGFGYNLKGIQIDGAYTYLVMEDCKPSQLVTPGLVGTYEGGAHIVNFSVGYSF</sequence>
<comment type="caution">
    <text evidence="8">The sequence shown here is derived from an EMBL/GenBank/DDBJ whole genome shotgun (WGS) entry which is preliminary data.</text>
</comment>
<dbReference type="AlphaFoldDB" id="A0A1B9F972"/>
<dbReference type="Pfam" id="PF03349">
    <property type="entry name" value="Toluene_X"/>
    <property type="match status" value="1"/>
</dbReference>
<evidence type="ECO:0000256" key="3">
    <source>
        <dbReference type="ARBA" id="ARBA00022452"/>
    </source>
</evidence>